<dbReference type="PANTHER" id="PTHR35560">
    <property type="entry name" value="BLL0132 PROTEIN"/>
    <property type="match status" value="1"/>
</dbReference>
<dbReference type="SUPFAM" id="SSF53474">
    <property type="entry name" value="alpha/beta-Hydrolases"/>
    <property type="match status" value="1"/>
</dbReference>
<dbReference type="RefSeq" id="WP_186913595.1">
    <property type="nucleotide sequence ID" value="NZ_JACOFV010000016.1"/>
</dbReference>
<protein>
    <recommendedName>
        <fullName evidence="3">Alpha/beta hydrolase family</fullName>
    </recommendedName>
</protein>
<comment type="caution">
    <text evidence="1">The sequence shown here is derived from an EMBL/GenBank/DDBJ whole genome shotgun (WGS) entry which is preliminary data.</text>
</comment>
<proteinExistence type="predicted"/>
<keyword evidence="2" id="KW-1185">Reference proteome</keyword>
<dbReference type="PANTHER" id="PTHR35560:SF3">
    <property type="entry name" value="PEPTIDASE S9 PROLYL OLIGOPEPTIDASE CATALYTIC DOMAIN-CONTAINING PROTEIN"/>
    <property type="match status" value="1"/>
</dbReference>
<dbReference type="AlphaFoldDB" id="A0A923KJ26"/>
<organism evidence="1 2">
    <name type="scientific">Undibacterium jejuense</name>
    <dbReference type="NCBI Taxonomy" id="1344949"/>
    <lineage>
        <taxon>Bacteria</taxon>
        <taxon>Pseudomonadati</taxon>
        <taxon>Pseudomonadota</taxon>
        <taxon>Betaproteobacteria</taxon>
        <taxon>Burkholderiales</taxon>
        <taxon>Oxalobacteraceae</taxon>
        <taxon>Undibacterium</taxon>
    </lineage>
</organism>
<sequence length="357" mass="39369">MNFIKTSLTALSTSISLVCSNGFASDAPQWQRLHLGRDANVQYDFPVYANRDLSQGLPSIKEVIIIQHGIQRNGDDYYTSAMKLLKDSGRNPDEILIIAPNFPGVPDKTKGFGNMPVWSVQGWSGGENAVIGVFPTSGLSSLTVLDDILLMLANKMRFPSLQKITVAGHSGGGQLVHRYAVLNHVDEKIRKTGLDLKYVIANPSSYLYFTAERPKGNGFAVYDQEICPAFDDYRYGMQHMVSYAGDVNGDDLFRRYLQRQVIYLAGTDDNDPNHRVLDKSCGAEAEGPTRISRARGYWKYEHYRAGELSLQMHQRYEVVGVGHNQGLMFGSQCGVQLLFGTNGKASGNAAACNTIAP</sequence>
<reference evidence="1" key="1">
    <citation type="submission" date="2020-08" db="EMBL/GenBank/DDBJ databases">
        <title>Novel species isolated from subtropical streams in China.</title>
        <authorList>
            <person name="Lu H."/>
        </authorList>
    </citation>
    <scope>NUCLEOTIDE SEQUENCE</scope>
    <source>
        <strain evidence="1">KACC 12607</strain>
    </source>
</reference>
<dbReference type="Proteomes" id="UP000634011">
    <property type="component" value="Unassembled WGS sequence"/>
</dbReference>
<evidence type="ECO:0000313" key="1">
    <source>
        <dbReference type="EMBL" id="MBC3863652.1"/>
    </source>
</evidence>
<evidence type="ECO:0008006" key="3">
    <source>
        <dbReference type="Google" id="ProtNLM"/>
    </source>
</evidence>
<dbReference type="InterPro" id="IPR029058">
    <property type="entry name" value="AB_hydrolase_fold"/>
</dbReference>
<accession>A0A923KJ26</accession>
<gene>
    <name evidence="1" type="ORF">H8K32_16210</name>
</gene>
<dbReference type="Gene3D" id="3.40.50.1820">
    <property type="entry name" value="alpha/beta hydrolase"/>
    <property type="match status" value="1"/>
</dbReference>
<evidence type="ECO:0000313" key="2">
    <source>
        <dbReference type="Proteomes" id="UP000634011"/>
    </source>
</evidence>
<dbReference type="EMBL" id="JACOFV010000016">
    <property type="protein sequence ID" value="MBC3863652.1"/>
    <property type="molecule type" value="Genomic_DNA"/>
</dbReference>
<name>A0A923KJ26_9BURK</name>